<dbReference type="GO" id="GO:0016020">
    <property type="term" value="C:membrane"/>
    <property type="evidence" value="ECO:0007669"/>
    <property type="project" value="UniProtKB-SubCell"/>
</dbReference>
<keyword evidence="3 5" id="KW-1133">Transmembrane helix</keyword>
<feature type="transmembrane region" description="Helical" evidence="5">
    <location>
        <begin position="121"/>
        <end position="140"/>
    </location>
</feature>
<dbReference type="PANTHER" id="PTHR46641">
    <property type="entry name" value="FMRFAMIDE RECEPTOR-RELATED"/>
    <property type="match status" value="1"/>
</dbReference>
<protein>
    <submittedName>
        <fullName evidence="7">FMRFamide receptor</fullName>
    </submittedName>
</protein>
<dbReference type="InterPro" id="IPR052954">
    <property type="entry name" value="GPCR-Ligand_Int"/>
</dbReference>
<keyword evidence="4 5" id="KW-0472">Membrane</keyword>
<accession>A0A210Q175</accession>
<evidence type="ECO:0000313" key="7">
    <source>
        <dbReference type="EMBL" id="OWF42455.1"/>
    </source>
</evidence>
<dbReference type="SUPFAM" id="SSF81321">
    <property type="entry name" value="Family A G protein-coupled receptor-like"/>
    <property type="match status" value="1"/>
</dbReference>
<evidence type="ECO:0000259" key="6">
    <source>
        <dbReference type="PROSITE" id="PS50262"/>
    </source>
</evidence>
<evidence type="ECO:0000256" key="5">
    <source>
        <dbReference type="SAM" id="Phobius"/>
    </source>
</evidence>
<dbReference type="Proteomes" id="UP000242188">
    <property type="component" value="Unassembled WGS sequence"/>
</dbReference>
<feature type="transmembrane region" description="Helical" evidence="5">
    <location>
        <begin position="224"/>
        <end position="247"/>
    </location>
</feature>
<organism evidence="7 8">
    <name type="scientific">Mizuhopecten yessoensis</name>
    <name type="common">Japanese scallop</name>
    <name type="synonym">Patinopecten yessoensis</name>
    <dbReference type="NCBI Taxonomy" id="6573"/>
    <lineage>
        <taxon>Eukaryota</taxon>
        <taxon>Metazoa</taxon>
        <taxon>Spiralia</taxon>
        <taxon>Lophotrochozoa</taxon>
        <taxon>Mollusca</taxon>
        <taxon>Bivalvia</taxon>
        <taxon>Autobranchia</taxon>
        <taxon>Pteriomorphia</taxon>
        <taxon>Pectinida</taxon>
        <taxon>Pectinoidea</taxon>
        <taxon>Pectinidae</taxon>
        <taxon>Mizuhopecten</taxon>
    </lineage>
</organism>
<comment type="subcellular location">
    <subcellularLocation>
        <location evidence="1">Membrane</location>
    </subcellularLocation>
</comment>
<feature type="transmembrane region" description="Helical" evidence="5">
    <location>
        <begin position="6"/>
        <end position="31"/>
    </location>
</feature>
<sequence>MDSYGYGIFIWMNSFLGIVGNSLSSVVLFQLSKISSFYLYLTFLALSDMSLSICDAITNLLDFTKLENYKIDVKWLCSAEFALALIFSHLSSWITVAVTFDRYVAVCHPLNAIKYCTRRRALIYICTVFLVIVAVNFPIICFKWDEEGSSCVIPEFTNDYCFKYSIYIDTCSYVLIPFCLICALNTLTIQGIYKAARRRHNLTANSGNVSSSIANMKDSTRRSITMLFTVTTFFIVTFLPFVFISVYGMIYSENLVAIQELIPVADTIAYVATQLNHSLNFIMYGLSGKRFRDKFLETFCCRRNVRRSQNK</sequence>
<dbReference type="AlphaFoldDB" id="A0A210Q175"/>
<dbReference type="PROSITE" id="PS50262">
    <property type="entry name" value="G_PROTEIN_RECEP_F1_2"/>
    <property type="match status" value="1"/>
</dbReference>
<dbReference type="CDD" id="cd14978">
    <property type="entry name" value="7tmA_FMRFamide_R-like"/>
    <property type="match status" value="1"/>
</dbReference>
<feature type="transmembrane region" description="Helical" evidence="5">
    <location>
        <begin position="267"/>
        <end position="286"/>
    </location>
</feature>
<feature type="domain" description="G-protein coupled receptors family 1 profile" evidence="6">
    <location>
        <begin position="20"/>
        <end position="284"/>
    </location>
</feature>
<keyword evidence="7" id="KW-0675">Receptor</keyword>
<keyword evidence="2 5" id="KW-0812">Transmembrane</keyword>
<proteinExistence type="predicted"/>
<feature type="transmembrane region" description="Helical" evidence="5">
    <location>
        <begin position="81"/>
        <end position="100"/>
    </location>
</feature>
<reference evidence="7 8" key="1">
    <citation type="journal article" date="2017" name="Nat. Ecol. Evol.">
        <title>Scallop genome provides insights into evolution of bilaterian karyotype and development.</title>
        <authorList>
            <person name="Wang S."/>
            <person name="Zhang J."/>
            <person name="Jiao W."/>
            <person name="Li J."/>
            <person name="Xun X."/>
            <person name="Sun Y."/>
            <person name="Guo X."/>
            <person name="Huan P."/>
            <person name="Dong B."/>
            <person name="Zhang L."/>
            <person name="Hu X."/>
            <person name="Sun X."/>
            <person name="Wang J."/>
            <person name="Zhao C."/>
            <person name="Wang Y."/>
            <person name="Wang D."/>
            <person name="Huang X."/>
            <person name="Wang R."/>
            <person name="Lv J."/>
            <person name="Li Y."/>
            <person name="Zhang Z."/>
            <person name="Liu B."/>
            <person name="Lu W."/>
            <person name="Hui Y."/>
            <person name="Liang J."/>
            <person name="Zhou Z."/>
            <person name="Hou R."/>
            <person name="Li X."/>
            <person name="Liu Y."/>
            <person name="Li H."/>
            <person name="Ning X."/>
            <person name="Lin Y."/>
            <person name="Zhao L."/>
            <person name="Xing Q."/>
            <person name="Dou J."/>
            <person name="Li Y."/>
            <person name="Mao J."/>
            <person name="Guo H."/>
            <person name="Dou H."/>
            <person name="Li T."/>
            <person name="Mu C."/>
            <person name="Jiang W."/>
            <person name="Fu Q."/>
            <person name="Fu X."/>
            <person name="Miao Y."/>
            <person name="Liu J."/>
            <person name="Yu Q."/>
            <person name="Li R."/>
            <person name="Liao H."/>
            <person name="Li X."/>
            <person name="Kong Y."/>
            <person name="Jiang Z."/>
            <person name="Chourrout D."/>
            <person name="Li R."/>
            <person name="Bao Z."/>
        </authorList>
    </citation>
    <scope>NUCLEOTIDE SEQUENCE [LARGE SCALE GENOMIC DNA]</scope>
    <source>
        <strain evidence="7 8">PY_sf001</strain>
    </source>
</reference>
<dbReference type="PRINTS" id="PR00237">
    <property type="entry name" value="GPCRRHODOPSN"/>
</dbReference>
<dbReference type="InterPro" id="IPR017452">
    <property type="entry name" value="GPCR_Rhodpsn_7TM"/>
</dbReference>
<dbReference type="EMBL" id="NEDP02005272">
    <property type="protein sequence ID" value="OWF42455.1"/>
    <property type="molecule type" value="Genomic_DNA"/>
</dbReference>
<dbReference type="Pfam" id="PF00001">
    <property type="entry name" value="7tm_1"/>
    <property type="match status" value="1"/>
</dbReference>
<evidence type="ECO:0000256" key="1">
    <source>
        <dbReference type="ARBA" id="ARBA00004370"/>
    </source>
</evidence>
<feature type="transmembrane region" description="Helical" evidence="5">
    <location>
        <begin position="38"/>
        <end position="61"/>
    </location>
</feature>
<name>A0A210Q175_MIZYE</name>
<evidence type="ECO:0000256" key="4">
    <source>
        <dbReference type="ARBA" id="ARBA00023136"/>
    </source>
</evidence>
<evidence type="ECO:0000256" key="3">
    <source>
        <dbReference type="ARBA" id="ARBA00022989"/>
    </source>
</evidence>
<dbReference type="InterPro" id="IPR000276">
    <property type="entry name" value="GPCR_Rhodpsn"/>
</dbReference>
<dbReference type="OrthoDB" id="9990906at2759"/>
<evidence type="ECO:0000313" key="8">
    <source>
        <dbReference type="Proteomes" id="UP000242188"/>
    </source>
</evidence>
<feature type="transmembrane region" description="Helical" evidence="5">
    <location>
        <begin position="173"/>
        <end position="193"/>
    </location>
</feature>
<dbReference type="Gene3D" id="1.20.1070.10">
    <property type="entry name" value="Rhodopsin 7-helix transmembrane proteins"/>
    <property type="match status" value="1"/>
</dbReference>
<comment type="caution">
    <text evidence="7">The sequence shown here is derived from an EMBL/GenBank/DDBJ whole genome shotgun (WGS) entry which is preliminary data.</text>
</comment>
<gene>
    <name evidence="7" type="ORF">KP79_PYT02056</name>
</gene>
<keyword evidence="8" id="KW-1185">Reference proteome</keyword>
<dbReference type="GO" id="GO:0004930">
    <property type="term" value="F:G protein-coupled receptor activity"/>
    <property type="evidence" value="ECO:0007669"/>
    <property type="project" value="InterPro"/>
</dbReference>
<evidence type="ECO:0000256" key="2">
    <source>
        <dbReference type="ARBA" id="ARBA00022692"/>
    </source>
</evidence>